<evidence type="ECO:0000313" key="8">
    <source>
        <dbReference type="EMBL" id="SCO92656.1"/>
    </source>
</evidence>
<feature type="domain" description="HTH psq-type" evidence="6">
    <location>
        <begin position="1"/>
        <end position="49"/>
    </location>
</feature>
<dbReference type="InterPro" id="IPR004875">
    <property type="entry name" value="DDE_SF_endonuclease_dom"/>
</dbReference>
<organism evidence="8 9">
    <name type="scientific">Fusarium oxysporum</name>
    <name type="common">Fusarium vascular wilt</name>
    <dbReference type="NCBI Taxonomy" id="5507"/>
    <lineage>
        <taxon>Eukaryota</taxon>
        <taxon>Fungi</taxon>
        <taxon>Dikarya</taxon>
        <taxon>Ascomycota</taxon>
        <taxon>Pezizomycotina</taxon>
        <taxon>Sordariomycetes</taxon>
        <taxon>Hypocreomycetidae</taxon>
        <taxon>Hypocreales</taxon>
        <taxon>Nectriaceae</taxon>
        <taxon>Fusarium</taxon>
        <taxon>Fusarium oxysporum species complex</taxon>
    </lineage>
</organism>
<comment type="subcellular location">
    <subcellularLocation>
        <location evidence="1 4">Nucleus</location>
    </subcellularLocation>
</comment>
<dbReference type="VEuPathDB" id="FungiDB:HZS61_014649"/>
<dbReference type="InterPro" id="IPR007889">
    <property type="entry name" value="HTH_Psq"/>
</dbReference>
<evidence type="ECO:0000256" key="4">
    <source>
        <dbReference type="PROSITE-ProRule" id="PRU00320"/>
    </source>
</evidence>
<dbReference type="PROSITE" id="PS51253">
    <property type="entry name" value="HTH_CENPB"/>
    <property type="match status" value="1"/>
</dbReference>
<dbReference type="VEuPathDB" id="FungiDB:FOXG_19305"/>
<protein>
    <submittedName>
        <fullName evidence="8">Related to transposase</fullName>
    </submittedName>
</protein>
<feature type="compositionally biased region" description="Basic and acidic residues" evidence="5">
    <location>
        <begin position="383"/>
        <end position="401"/>
    </location>
</feature>
<dbReference type="AlphaFoldDB" id="A0A2H3UBM3"/>
<accession>A0A2H3UBM3</accession>
<dbReference type="VEuPathDB" id="FungiDB:FOIG_16558"/>
<dbReference type="PROSITE" id="PS50960">
    <property type="entry name" value="HTH_PSQ"/>
    <property type="match status" value="1"/>
</dbReference>
<keyword evidence="2 4" id="KW-0238">DNA-binding</keyword>
<name>A0A2H3UBM3_FUSOX</name>
<dbReference type="InterPro" id="IPR006600">
    <property type="entry name" value="HTH_CenpB_DNA-bd_dom"/>
</dbReference>
<feature type="region of interest" description="Disordered" evidence="5">
    <location>
        <begin position="378"/>
        <end position="427"/>
    </location>
</feature>
<dbReference type="VEuPathDB" id="FungiDB:FOC4_g10000121"/>
<dbReference type="Pfam" id="PF03221">
    <property type="entry name" value="HTH_Tnp_Tc5"/>
    <property type="match status" value="1"/>
</dbReference>
<gene>
    <name evidence="8" type="ORF">FRV6_16784</name>
</gene>
<dbReference type="Pfam" id="PF03184">
    <property type="entry name" value="DDE_1"/>
    <property type="match status" value="1"/>
</dbReference>
<reference evidence="9" key="1">
    <citation type="submission" date="2016-09" db="EMBL/GenBank/DDBJ databases">
        <authorList>
            <person name="Guldener U."/>
        </authorList>
    </citation>
    <scope>NUCLEOTIDE SEQUENCE [LARGE SCALE GENOMIC DNA]</scope>
    <source>
        <strain evidence="9">V64-1</strain>
    </source>
</reference>
<evidence type="ECO:0000256" key="2">
    <source>
        <dbReference type="ARBA" id="ARBA00023125"/>
    </source>
</evidence>
<feature type="DNA-binding region" description="H-T-H motif" evidence="4">
    <location>
        <begin position="25"/>
        <end position="45"/>
    </location>
</feature>
<dbReference type="Proteomes" id="UP000219369">
    <property type="component" value="Unassembled WGS sequence"/>
</dbReference>
<dbReference type="GO" id="GO:0005634">
    <property type="term" value="C:nucleus"/>
    <property type="evidence" value="ECO:0007669"/>
    <property type="project" value="UniProtKB-SubCell"/>
</dbReference>
<evidence type="ECO:0000256" key="1">
    <source>
        <dbReference type="ARBA" id="ARBA00004123"/>
    </source>
</evidence>
<dbReference type="OrthoDB" id="5018050at2759"/>
<proteinExistence type="predicted"/>
<evidence type="ECO:0000259" key="6">
    <source>
        <dbReference type="PROSITE" id="PS50960"/>
    </source>
</evidence>
<dbReference type="GO" id="GO:0003677">
    <property type="term" value="F:DNA binding"/>
    <property type="evidence" value="ECO:0007669"/>
    <property type="project" value="UniProtKB-UniRule"/>
</dbReference>
<dbReference type="Gene3D" id="1.10.10.60">
    <property type="entry name" value="Homeodomain-like"/>
    <property type="match status" value="1"/>
</dbReference>
<keyword evidence="3 4" id="KW-0539">Nucleus</keyword>
<evidence type="ECO:0000256" key="5">
    <source>
        <dbReference type="SAM" id="MobiDB-lite"/>
    </source>
</evidence>
<dbReference type="VEuPathDB" id="FungiDB:FOMG_18845"/>
<dbReference type="SUPFAM" id="SSF46689">
    <property type="entry name" value="Homeodomain-like"/>
    <property type="match status" value="1"/>
</dbReference>
<dbReference type="EMBL" id="FMJY01000012">
    <property type="protein sequence ID" value="SCO92656.1"/>
    <property type="molecule type" value="Genomic_DNA"/>
</dbReference>
<feature type="domain" description="HTH CENPB-type" evidence="7">
    <location>
        <begin position="51"/>
        <end position="121"/>
    </location>
</feature>
<evidence type="ECO:0000256" key="3">
    <source>
        <dbReference type="ARBA" id="ARBA00023242"/>
    </source>
</evidence>
<dbReference type="PANTHER" id="PTHR19303">
    <property type="entry name" value="TRANSPOSON"/>
    <property type="match status" value="1"/>
</dbReference>
<dbReference type="SMART" id="SM00674">
    <property type="entry name" value="CENPB"/>
    <property type="match status" value="1"/>
</dbReference>
<dbReference type="InterPro" id="IPR050863">
    <property type="entry name" value="CenT-Element_Derived"/>
</dbReference>
<evidence type="ECO:0000259" key="7">
    <source>
        <dbReference type="PROSITE" id="PS51253"/>
    </source>
</evidence>
<dbReference type="PANTHER" id="PTHR19303:SF74">
    <property type="entry name" value="POGO TRANSPOSABLE ELEMENT WITH KRAB DOMAIN"/>
    <property type="match status" value="1"/>
</dbReference>
<evidence type="ECO:0000313" key="9">
    <source>
        <dbReference type="Proteomes" id="UP000219369"/>
    </source>
</evidence>
<dbReference type="Pfam" id="PF05225">
    <property type="entry name" value="HTH_psq"/>
    <property type="match status" value="1"/>
</dbReference>
<dbReference type="InterPro" id="IPR009057">
    <property type="entry name" value="Homeodomain-like_sf"/>
</dbReference>
<sequence length="541" mass="60737">MTRTCYTEDKVVEAIFDITDNGLSQNQAGQKHGIPQPTLSGRLRGVPPKSEVTHPAQLLSKSQESRLVAWILRQEALGYAPSHNQVRATVTAILRQQGREKPIGVHWLARFMKRHPFLKTKIGKRQEASRFNCFTPTAVNWFFDIREREYGWIKPENTVNVDEGGIMAGFGLDSLVIGSSDPKNKAFLKGSQSRAWTSFIEVVTATGRLLKPGIIFKGKELQQQWFVDELKQVADWYYIMSENGWTDNHIAVEWLKEAYLPQTQPEDESDARLIILDGHRSHDEWMATCFLYNVYCCYLPAHCSHGLQPLDNGVFNASKAAYRKELQKLTSLIDSAPVDKVNFIKAYAKAREVGMTKKNILSGWRVTGNWPISRHKALAHSEIQPEKKEVTPASDGHRDGQVDSDNTPKTSRHIRDLGKNKTPSTRRRYTVISKGIEAQESKIASLSTRIASLEEEVGRLSRGKKRKALPNPNRKFITLAEALVTGEMISKTSQATAETEAVEDVIEVGGVEEDGSTNSEAEALLIARTRAGRTVKRPRGY</sequence>